<dbReference type="Gene3D" id="1.25.40.10">
    <property type="entry name" value="Tetratricopeptide repeat domain"/>
    <property type="match status" value="1"/>
</dbReference>
<evidence type="ECO:0000259" key="5">
    <source>
        <dbReference type="Pfam" id="PF18972"/>
    </source>
</evidence>
<evidence type="ECO:0000256" key="2">
    <source>
        <dbReference type="ARBA" id="ARBA00022803"/>
    </source>
</evidence>
<feature type="compositionally biased region" description="Acidic residues" evidence="4">
    <location>
        <begin position="44"/>
        <end position="59"/>
    </location>
</feature>
<feature type="domain" description="Cns1/TTC4 wheel" evidence="5">
    <location>
        <begin position="347"/>
        <end position="458"/>
    </location>
</feature>
<dbReference type="STRING" id="77044.A0A1W2TTZ2"/>
<evidence type="ECO:0000256" key="3">
    <source>
        <dbReference type="ARBA" id="ARBA00023602"/>
    </source>
</evidence>
<dbReference type="Proteomes" id="UP000054516">
    <property type="component" value="Unassembled WGS sequence"/>
</dbReference>
<dbReference type="GO" id="GO:0005634">
    <property type="term" value="C:nucleus"/>
    <property type="evidence" value="ECO:0007669"/>
    <property type="project" value="TreeGrafter"/>
</dbReference>
<organism evidence="6">
    <name type="scientific">Rosellinia necatrix</name>
    <name type="common">White root-rot fungus</name>
    <dbReference type="NCBI Taxonomy" id="77044"/>
    <lineage>
        <taxon>Eukaryota</taxon>
        <taxon>Fungi</taxon>
        <taxon>Dikarya</taxon>
        <taxon>Ascomycota</taxon>
        <taxon>Pezizomycotina</taxon>
        <taxon>Sordariomycetes</taxon>
        <taxon>Xylariomycetidae</taxon>
        <taxon>Xylariales</taxon>
        <taxon>Xylariaceae</taxon>
        <taxon>Rosellinia</taxon>
    </lineage>
</organism>
<accession>A0A1W2TTZ2</accession>
<dbReference type="InterPro" id="IPR044059">
    <property type="entry name" value="Csn1/TTC4_wheel"/>
</dbReference>
<feature type="compositionally biased region" description="Low complexity" evidence="4">
    <location>
        <begin position="27"/>
        <end position="39"/>
    </location>
</feature>
<dbReference type="InterPro" id="IPR011990">
    <property type="entry name" value="TPR-like_helical_dom_sf"/>
</dbReference>
<dbReference type="GO" id="GO:0030544">
    <property type="term" value="F:Hsp70 protein binding"/>
    <property type="evidence" value="ECO:0007669"/>
    <property type="project" value="TreeGrafter"/>
</dbReference>
<comment type="similarity">
    <text evidence="3">Belongs to the TTC4 family.</text>
</comment>
<feature type="compositionally biased region" description="Basic and acidic residues" evidence="4">
    <location>
        <begin position="1"/>
        <end position="16"/>
    </location>
</feature>
<dbReference type="SUPFAM" id="SSF48452">
    <property type="entry name" value="TPR-like"/>
    <property type="match status" value="1"/>
</dbReference>
<dbReference type="InterPro" id="IPR019734">
    <property type="entry name" value="TPR_rpt"/>
</dbReference>
<dbReference type="PANTHER" id="PTHR46035:SF1">
    <property type="entry name" value="TETRATRICOPEPTIDE REPEAT PROTEIN 4"/>
    <property type="match status" value="1"/>
</dbReference>
<dbReference type="Pfam" id="PF18972">
    <property type="entry name" value="Wheel"/>
    <property type="match status" value="1"/>
</dbReference>
<sequence length="469" mass="51591">MQEISDRVAERLKLGESEQPQPRPGVEAAETAGATTNNTIVEKEEGEEEEEEEEEEEQAQDAVTYTPATAALFPELSPGRAMTRKKTVDEVVAELKRSPFFMTELEENDETEALKALAYEGTPLENAAEFKERGNECFASRRWADAKEFYTKGVLILAAEERKRKQAAVAAEAVEAGGKDLPPAAKDGEEGEEKKKEETTEDEIRQERAILESLYANRAACHLELKNYRSCWLDGAAALRLNPGNVKAYYRSARAFLAVGRVAEADDACARGLAAAPDNGPLRGVARDVIGRAEAAAARARREAERAAREKRRAWLVRAALRARAIRTRATAQPPEMEDAAVRLEPDPDDPASHLVFPTVLLYPAHLQSDFVKAFAETDALADHLAYILPPPWDREGAYARPAAVECYMETVTGGLVKIGKKAPLLKILSGGKVEVVDEVVKVFVLPTPLAPAWVEEFKMKKAAERGQR</sequence>
<evidence type="ECO:0000256" key="4">
    <source>
        <dbReference type="SAM" id="MobiDB-lite"/>
    </source>
</evidence>
<dbReference type="AlphaFoldDB" id="A0A1W2TTZ2"/>
<feature type="compositionally biased region" description="Basic and acidic residues" evidence="4">
    <location>
        <begin position="186"/>
        <end position="203"/>
    </location>
</feature>
<evidence type="ECO:0000313" key="7">
    <source>
        <dbReference type="Proteomes" id="UP000054516"/>
    </source>
</evidence>
<reference evidence="6" key="1">
    <citation type="submission" date="2016-03" db="EMBL/GenBank/DDBJ databases">
        <title>Draft genome sequence of Rosellinia necatrix.</title>
        <authorList>
            <person name="Kanematsu S."/>
        </authorList>
    </citation>
    <scope>NUCLEOTIDE SEQUENCE [LARGE SCALE GENOMIC DNA]</scope>
    <source>
        <strain evidence="6">W97</strain>
    </source>
</reference>
<feature type="region of interest" description="Disordered" evidence="4">
    <location>
        <begin position="173"/>
        <end position="203"/>
    </location>
</feature>
<gene>
    <name evidence="6" type="ORF">SAMD00023353_6100530</name>
</gene>
<dbReference type="PANTHER" id="PTHR46035">
    <property type="entry name" value="TETRATRICOPEPTIDE REPEAT PROTEIN 4"/>
    <property type="match status" value="1"/>
</dbReference>
<dbReference type="GO" id="GO:0005829">
    <property type="term" value="C:cytosol"/>
    <property type="evidence" value="ECO:0007669"/>
    <property type="project" value="TreeGrafter"/>
</dbReference>
<keyword evidence="7" id="KW-1185">Reference proteome</keyword>
<dbReference type="EMBL" id="DF977506">
    <property type="protein sequence ID" value="GAP92037.2"/>
    <property type="molecule type" value="Genomic_DNA"/>
</dbReference>
<evidence type="ECO:0000313" key="6">
    <source>
        <dbReference type="EMBL" id="GAP92037.2"/>
    </source>
</evidence>
<keyword evidence="2" id="KW-0802">TPR repeat</keyword>
<dbReference type="GO" id="GO:0051879">
    <property type="term" value="F:Hsp90 protein binding"/>
    <property type="evidence" value="ECO:0007669"/>
    <property type="project" value="InterPro"/>
</dbReference>
<dbReference type="OMA" id="WRAAQCA"/>
<protein>
    <submittedName>
        <fullName evidence="6">Putative tpr repeat protein</fullName>
    </submittedName>
</protein>
<proteinExistence type="inferred from homology"/>
<evidence type="ECO:0000256" key="1">
    <source>
        <dbReference type="ARBA" id="ARBA00022737"/>
    </source>
</evidence>
<feature type="region of interest" description="Disordered" evidence="4">
    <location>
        <begin position="1"/>
        <end position="64"/>
    </location>
</feature>
<name>A0A1W2TTZ2_ROSNE</name>
<keyword evidence="1" id="KW-0677">Repeat</keyword>
<dbReference type="CDD" id="cd21381">
    <property type="entry name" value="CTWD_TTC4"/>
    <property type="match status" value="1"/>
</dbReference>
<dbReference type="GO" id="GO:0006457">
    <property type="term" value="P:protein folding"/>
    <property type="evidence" value="ECO:0007669"/>
    <property type="project" value="TreeGrafter"/>
</dbReference>
<dbReference type="SMART" id="SM00028">
    <property type="entry name" value="TPR"/>
    <property type="match status" value="3"/>
</dbReference>
<dbReference type="OrthoDB" id="420195at2759"/>